<dbReference type="PATRIC" id="fig|1396.535.peg.4064"/>
<evidence type="ECO:0000313" key="1">
    <source>
        <dbReference type="EMBL" id="KZD71861.1"/>
    </source>
</evidence>
<gene>
    <name evidence="1" type="ORF">B4088_0322</name>
</gene>
<dbReference type="AlphaFoldDB" id="A0A161R6K9"/>
<evidence type="ECO:0000313" key="2">
    <source>
        <dbReference type="Proteomes" id="UP000076482"/>
    </source>
</evidence>
<sequence>MYLKNEFEGKYGVEYDECKSKECSIFDALIERIRTGHNSNHELYAENFSRGVWVKFSLNEKKMLLRGFANYIGNVMRLKCVPFVHLVEMEDHVYGLLDTDYYVIRINKKQIEDGVCLASTVIFELAHAYQLQLVKEVADIESECHNMDRSSDGIFKKVSTFLSLPDAKFIDEKLMRFSVSQGVLATEQYIDKLIEFNSLNIELTISELMFKKVTEIQKMKISGYSKQA</sequence>
<accession>A0A161R6K9</accession>
<reference evidence="1 2" key="1">
    <citation type="submission" date="2015-09" db="EMBL/GenBank/DDBJ databases">
        <title>Bacillus cereus food isolates.</title>
        <authorList>
            <person name="Boekhorst J."/>
        </authorList>
    </citation>
    <scope>NUCLEOTIDE SEQUENCE [LARGE SCALE GENOMIC DNA]</scope>
    <source>
        <strain evidence="1 2">B4088</strain>
    </source>
</reference>
<name>A0A161R6K9_BACCE</name>
<comment type="caution">
    <text evidence="1">The sequence shown here is derived from an EMBL/GenBank/DDBJ whole genome shotgun (WGS) entry which is preliminary data.</text>
</comment>
<dbReference type="Proteomes" id="UP000076482">
    <property type="component" value="Unassembled WGS sequence"/>
</dbReference>
<organism evidence="1 2">
    <name type="scientific">Bacillus cereus</name>
    <dbReference type="NCBI Taxonomy" id="1396"/>
    <lineage>
        <taxon>Bacteria</taxon>
        <taxon>Bacillati</taxon>
        <taxon>Bacillota</taxon>
        <taxon>Bacilli</taxon>
        <taxon>Bacillales</taxon>
        <taxon>Bacillaceae</taxon>
        <taxon>Bacillus</taxon>
        <taxon>Bacillus cereus group</taxon>
    </lineage>
</organism>
<dbReference type="RefSeq" id="WP_063259559.1">
    <property type="nucleotide sequence ID" value="NZ_LJKE01000015.1"/>
</dbReference>
<dbReference type="EMBL" id="LJKE01000015">
    <property type="protein sequence ID" value="KZD71861.1"/>
    <property type="molecule type" value="Genomic_DNA"/>
</dbReference>
<proteinExistence type="predicted"/>
<protein>
    <submittedName>
        <fullName evidence="1">Uncharacterized protein</fullName>
    </submittedName>
</protein>